<feature type="transmembrane region" description="Helical" evidence="7">
    <location>
        <begin position="137"/>
        <end position="157"/>
    </location>
</feature>
<name>A0ABT7AC58_9HYPH</name>
<feature type="transmembrane region" description="Helical" evidence="7">
    <location>
        <begin position="304"/>
        <end position="324"/>
    </location>
</feature>
<comment type="caution">
    <text evidence="8">The sequence shown here is derived from an EMBL/GenBank/DDBJ whole genome shotgun (WGS) entry which is preliminary data.</text>
</comment>
<dbReference type="PANTHER" id="PTHR23513">
    <property type="entry name" value="INTEGRAL MEMBRANE EFFLUX PROTEIN-RELATED"/>
    <property type="match status" value="1"/>
</dbReference>
<feature type="transmembrane region" description="Helical" evidence="7">
    <location>
        <begin position="46"/>
        <end position="67"/>
    </location>
</feature>
<evidence type="ECO:0000256" key="6">
    <source>
        <dbReference type="ARBA" id="ARBA00023136"/>
    </source>
</evidence>
<dbReference type="SUPFAM" id="SSF103473">
    <property type="entry name" value="MFS general substrate transporter"/>
    <property type="match status" value="1"/>
</dbReference>
<evidence type="ECO:0000313" key="9">
    <source>
        <dbReference type="Proteomes" id="UP001321492"/>
    </source>
</evidence>
<feature type="transmembrane region" description="Helical" evidence="7">
    <location>
        <begin position="279"/>
        <end position="298"/>
    </location>
</feature>
<dbReference type="Proteomes" id="UP001321492">
    <property type="component" value="Unassembled WGS sequence"/>
</dbReference>
<evidence type="ECO:0000256" key="7">
    <source>
        <dbReference type="SAM" id="Phobius"/>
    </source>
</evidence>
<evidence type="ECO:0000256" key="3">
    <source>
        <dbReference type="ARBA" id="ARBA00022475"/>
    </source>
</evidence>
<keyword evidence="6 7" id="KW-0472">Membrane</keyword>
<dbReference type="PANTHER" id="PTHR23513:SF6">
    <property type="entry name" value="MAJOR FACILITATOR SUPERFAMILY ASSOCIATED DOMAIN-CONTAINING PROTEIN"/>
    <property type="match status" value="1"/>
</dbReference>
<feature type="transmembrane region" description="Helical" evidence="7">
    <location>
        <begin position="163"/>
        <end position="184"/>
    </location>
</feature>
<feature type="transmembrane region" description="Helical" evidence="7">
    <location>
        <begin position="104"/>
        <end position="125"/>
    </location>
</feature>
<accession>A0ABT7AC58</accession>
<evidence type="ECO:0000256" key="5">
    <source>
        <dbReference type="ARBA" id="ARBA00022989"/>
    </source>
</evidence>
<feature type="transmembrane region" description="Helical" evidence="7">
    <location>
        <begin position="79"/>
        <end position="98"/>
    </location>
</feature>
<dbReference type="CDD" id="cd06173">
    <property type="entry name" value="MFS_MefA_like"/>
    <property type="match status" value="1"/>
</dbReference>
<evidence type="ECO:0000313" key="8">
    <source>
        <dbReference type="EMBL" id="MDJ1156951.1"/>
    </source>
</evidence>
<dbReference type="InterPro" id="IPR036259">
    <property type="entry name" value="MFS_trans_sf"/>
</dbReference>
<gene>
    <name evidence="8" type="ORF">QNA08_01680</name>
</gene>
<feature type="transmembrane region" description="Helical" evidence="7">
    <location>
        <begin position="252"/>
        <end position="272"/>
    </location>
</feature>
<feature type="transmembrane region" description="Helical" evidence="7">
    <location>
        <begin position="372"/>
        <end position="393"/>
    </location>
</feature>
<keyword evidence="4 7" id="KW-0812">Transmembrane</keyword>
<comment type="subcellular location">
    <subcellularLocation>
        <location evidence="1">Cell membrane</location>
        <topology evidence="1">Multi-pass membrane protein</topology>
    </subcellularLocation>
</comment>
<evidence type="ECO:0000256" key="2">
    <source>
        <dbReference type="ARBA" id="ARBA00022448"/>
    </source>
</evidence>
<keyword evidence="3" id="KW-1003">Cell membrane</keyword>
<sequence>MSSTPIRSIALASAGAHAADQLALAALPLSAVLLLAAGPATVGTLVALQSLAWLLVSLPAGILVDALSKRTILIASQSIMVAILTAVAIAAVAGSIAGLGLATFLAASGTVVFVLATQSWLPGLVPRGDLARANATVEFARAIVTLAAPALVGFLAQAGSPNLGYALAACSAALAAGTAARLPGQATVIDAAQRLPILTAIGEGARFVAGHPYLRAIVLCAVFWNFAFFALTAVFVPLALDRLGFDARTTGLAQSAYGIGLVAGALGAPVLLSRLSPNLVLLGGPAVSVVAALLVWLAPRGAGFAGMATAEFLIGFGPMCWLICQTSLRQLVTPAGLLGRVGATIQVAIYGVRPLGALAGGLVASSFGLDAAVGLVFAGFALSFAAIATSALARLRAMPEPVVA</sequence>
<dbReference type="RefSeq" id="WP_283738940.1">
    <property type="nucleotide sequence ID" value="NZ_JASJEV010000001.1"/>
</dbReference>
<feature type="transmembrane region" description="Helical" evidence="7">
    <location>
        <begin position="216"/>
        <end position="240"/>
    </location>
</feature>
<dbReference type="InterPro" id="IPR010290">
    <property type="entry name" value="TM_effector"/>
</dbReference>
<evidence type="ECO:0000256" key="4">
    <source>
        <dbReference type="ARBA" id="ARBA00022692"/>
    </source>
</evidence>
<dbReference type="EMBL" id="JASJEV010000001">
    <property type="protein sequence ID" value="MDJ1156951.1"/>
    <property type="molecule type" value="Genomic_DNA"/>
</dbReference>
<dbReference type="Pfam" id="PF05977">
    <property type="entry name" value="MFS_3"/>
    <property type="match status" value="1"/>
</dbReference>
<organism evidence="8 9">
    <name type="scientific">Chelatococcus albus</name>
    <dbReference type="NCBI Taxonomy" id="3047466"/>
    <lineage>
        <taxon>Bacteria</taxon>
        <taxon>Pseudomonadati</taxon>
        <taxon>Pseudomonadota</taxon>
        <taxon>Alphaproteobacteria</taxon>
        <taxon>Hyphomicrobiales</taxon>
        <taxon>Chelatococcaceae</taxon>
        <taxon>Chelatococcus</taxon>
    </lineage>
</organism>
<feature type="transmembrane region" description="Helical" evidence="7">
    <location>
        <begin position="331"/>
        <end position="352"/>
    </location>
</feature>
<keyword evidence="9" id="KW-1185">Reference proteome</keyword>
<evidence type="ECO:0000256" key="1">
    <source>
        <dbReference type="ARBA" id="ARBA00004651"/>
    </source>
</evidence>
<keyword evidence="5 7" id="KW-1133">Transmembrane helix</keyword>
<reference evidence="8 9" key="1">
    <citation type="submission" date="2023-05" db="EMBL/GenBank/DDBJ databases">
        <title>Chelatococcus sp. nov., a moderately thermophilic bacterium isolated from hot spring microbial mat.</title>
        <authorList>
            <person name="Hu C.-J."/>
            <person name="Li W.-J."/>
        </authorList>
    </citation>
    <scope>NUCLEOTIDE SEQUENCE [LARGE SCALE GENOMIC DNA]</scope>
    <source>
        <strain evidence="8 9">SYSU G07232</strain>
    </source>
</reference>
<protein>
    <submittedName>
        <fullName evidence="8">MFS transporter</fullName>
    </submittedName>
</protein>
<dbReference type="Gene3D" id="1.20.1250.20">
    <property type="entry name" value="MFS general substrate transporter like domains"/>
    <property type="match status" value="1"/>
</dbReference>
<proteinExistence type="predicted"/>
<keyword evidence="2" id="KW-0813">Transport</keyword>